<sequence>MRFLFLKRPFDIVLSFTGIIVSLPLWFLIGVMILIEDGFPIFYSQERMGKNRRIFKVFKFRSMVKDADRNGPVWTYENDTRITKVGRILRKTAFDELPSLLSILKGDMSFVGPRALAIEEQRFLEQKISGFEKRLSVHPGLTGLAQVYNLFDDPYKKIELDLEYINNMSLLLDIKLIILSFFNTFTARWDKRKGKHNERRDRQVFYFYSR</sequence>
<keyword evidence="2" id="KW-0812">Transmembrane</keyword>
<dbReference type="PANTHER" id="PTHR30576">
    <property type="entry name" value="COLANIC BIOSYNTHESIS UDP-GLUCOSE LIPID CARRIER TRANSFERASE"/>
    <property type="match status" value="1"/>
</dbReference>
<keyword evidence="4" id="KW-0808">Transferase</keyword>
<evidence type="ECO:0000259" key="3">
    <source>
        <dbReference type="Pfam" id="PF02397"/>
    </source>
</evidence>
<dbReference type="InterPro" id="IPR003362">
    <property type="entry name" value="Bact_transf"/>
</dbReference>
<dbReference type="Pfam" id="PF02397">
    <property type="entry name" value="Bac_transf"/>
    <property type="match status" value="1"/>
</dbReference>
<feature type="transmembrane region" description="Helical" evidence="2">
    <location>
        <begin position="12"/>
        <end position="35"/>
    </location>
</feature>
<gene>
    <name evidence="4" type="ORF">ENV60_00525</name>
</gene>
<comment type="caution">
    <text evidence="4">The sequence shown here is derived from an EMBL/GenBank/DDBJ whole genome shotgun (WGS) entry which is preliminary data.</text>
</comment>
<protein>
    <submittedName>
        <fullName evidence="4">Sugar transferase</fullName>
    </submittedName>
</protein>
<dbReference type="GO" id="GO:0016780">
    <property type="term" value="F:phosphotransferase activity, for other substituted phosphate groups"/>
    <property type="evidence" value="ECO:0007669"/>
    <property type="project" value="TreeGrafter"/>
</dbReference>
<dbReference type="EMBL" id="DTGZ01000011">
    <property type="protein sequence ID" value="HGV96769.1"/>
    <property type="molecule type" value="Genomic_DNA"/>
</dbReference>
<keyword evidence="2" id="KW-1133">Transmembrane helix</keyword>
<organism evidence="4">
    <name type="scientific">candidate division WOR-3 bacterium</name>
    <dbReference type="NCBI Taxonomy" id="2052148"/>
    <lineage>
        <taxon>Bacteria</taxon>
        <taxon>Bacteria division WOR-3</taxon>
    </lineage>
</organism>
<dbReference type="PANTHER" id="PTHR30576:SF0">
    <property type="entry name" value="UNDECAPRENYL-PHOSPHATE N-ACETYLGALACTOSAMINYL 1-PHOSPHATE TRANSFERASE-RELATED"/>
    <property type="match status" value="1"/>
</dbReference>
<dbReference type="AlphaFoldDB" id="A0A7C4TH17"/>
<accession>A0A7C4TH17</accession>
<keyword evidence="2" id="KW-0472">Membrane</keyword>
<feature type="domain" description="Bacterial sugar transferase" evidence="3">
    <location>
        <begin position="7"/>
        <end position="185"/>
    </location>
</feature>
<proteinExistence type="inferred from homology"/>
<evidence type="ECO:0000313" key="4">
    <source>
        <dbReference type="EMBL" id="HGV96769.1"/>
    </source>
</evidence>
<comment type="similarity">
    <text evidence="1">Belongs to the bacterial sugar transferase family.</text>
</comment>
<name>A0A7C4TH17_UNCW3</name>
<reference evidence="4" key="1">
    <citation type="journal article" date="2020" name="mSystems">
        <title>Genome- and Community-Level Interaction Insights into Carbon Utilization and Element Cycling Functions of Hydrothermarchaeota in Hydrothermal Sediment.</title>
        <authorList>
            <person name="Zhou Z."/>
            <person name="Liu Y."/>
            <person name="Xu W."/>
            <person name="Pan J."/>
            <person name="Luo Z.H."/>
            <person name="Li M."/>
        </authorList>
    </citation>
    <scope>NUCLEOTIDE SEQUENCE [LARGE SCALE GENOMIC DNA]</scope>
    <source>
        <strain evidence="4">SpSt-774</strain>
    </source>
</reference>
<evidence type="ECO:0000256" key="2">
    <source>
        <dbReference type="SAM" id="Phobius"/>
    </source>
</evidence>
<evidence type="ECO:0000256" key="1">
    <source>
        <dbReference type="ARBA" id="ARBA00006464"/>
    </source>
</evidence>